<name>A0A934R2R8_9BACT</name>
<evidence type="ECO:0000313" key="3">
    <source>
        <dbReference type="EMBL" id="MBK1815023.1"/>
    </source>
</evidence>
<organism evidence="3 4">
    <name type="scientific">Luteolibacter yonseiensis</name>
    <dbReference type="NCBI Taxonomy" id="1144680"/>
    <lineage>
        <taxon>Bacteria</taxon>
        <taxon>Pseudomonadati</taxon>
        <taxon>Verrucomicrobiota</taxon>
        <taxon>Verrucomicrobiia</taxon>
        <taxon>Verrucomicrobiales</taxon>
        <taxon>Verrucomicrobiaceae</taxon>
        <taxon>Luteolibacter</taxon>
    </lineage>
</organism>
<reference evidence="3" key="1">
    <citation type="submission" date="2021-01" db="EMBL/GenBank/DDBJ databases">
        <title>Modified the classification status of verrucomicrobia.</title>
        <authorList>
            <person name="Feng X."/>
        </authorList>
    </citation>
    <scope>NUCLEOTIDE SEQUENCE</scope>
    <source>
        <strain evidence="3">JCM 18052</strain>
    </source>
</reference>
<feature type="chain" id="PRO_5037920616" evidence="2">
    <location>
        <begin position="29"/>
        <end position="1885"/>
    </location>
</feature>
<comment type="caution">
    <text evidence="3">The sequence shown here is derived from an EMBL/GenBank/DDBJ whole genome shotgun (WGS) entry which is preliminary data.</text>
</comment>
<gene>
    <name evidence="3" type="ORF">JIN84_05315</name>
</gene>
<dbReference type="Proteomes" id="UP000600139">
    <property type="component" value="Unassembled WGS sequence"/>
</dbReference>
<proteinExistence type="predicted"/>
<keyword evidence="4" id="KW-1185">Reference proteome</keyword>
<protein>
    <submittedName>
        <fullName evidence="3">Autotransporter-associated beta strand repeat-containing protein</fullName>
    </submittedName>
</protein>
<dbReference type="RefSeq" id="WP_200349969.1">
    <property type="nucleotide sequence ID" value="NZ_BAABHZ010000010.1"/>
</dbReference>
<dbReference type="InterPro" id="IPR011050">
    <property type="entry name" value="Pectin_lyase_fold/virulence"/>
</dbReference>
<accession>A0A934R2R8</accession>
<dbReference type="EMBL" id="JAENIK010000004">
    <property type="protein sequence ID" value="MBK1815023.1"/>
    <property type="molecule type" value="Genomic_DNA"/>
</dbReference>
<evidence type="ECO:0000313" key="4">
    <source>
        <dbReference type="Proteomes" id="UP000600139"/>
    </source>
</evidence>
<dbReference type="Pfam" id="PF12951">
    <property type="entry name" value="PATR"/>
    <property type="match status" value="6"/>
</dbReference>
<feature type="signal peptide" evidence="2">
    <location>
        <begin position="1"/>
        <end position="28"/>
    </location>
</feature>
<keyword evidence="1 2" id="KW-0732">Signal</keyword>
<evidence type="ECO:0000256" key="2">
    <source>
        <dbReference type="SAM" id="SignalP"/>
    </source>
</evidence>
<evidence type="ECO:0000256" key="1">
    <source>
        <dbReference type="ARBA" id="ARBA00022729"/>
    </source>
</evidence>
<dbReference type="SUPFAM" id="SSF51126">
    <property type="entry name" value="Pectin lyase-like"/>
    <property type="match status" value="2"/>
</dbReference>
<dbReference type="InterPro" id="IPR013425">
    <property type="entry name" value="Autotrns_rpt"/>
</dbReference>
<dbReference type="NCBIfam" id="TIGR02601">
    <property type="entry name" value="autotrns_rpt"/>
    <property type="match status" value="3"/>
</dbReference>
<sequence>MKPKGTSRLFTGSAALIVASFVTSSAYAASATWSGTTNATWATITNWQGPPSVVPGGVVGNLTPSDIATFNNAGNGNTVIDLAGMSPIGGLVFDTSSTASYTLGSGAVGSQSLPFSSAGLLNLSNTVTTNQLVNANVSLSNAAAAATTFTNNGTGLLTFAGSIAANAVSGNGVLTVGGTGNTTVTGAVTKPGAGSNALLKTGSGTLTLGNGSVWSGAGAIGRVPSSSGYPLVAREGVLLLNGGTHTVTGELVVGGVVADAGPGQNAKIQVDAGTLAVSSWLSLGRGNGVGGVSSDIVVNNSGAITTADFSAGFNGGATSNMAKGTFTLNNSSSFTINANGAFNLGESTGSNMTMTVNGTAQVIAAGTGIKRIGNNGTGVLNINDSGNVNFGNQLVYLGYRTGNGTVNQTGGTFTTAGEVRVGGSDTNNGAAENAVGTFNISGGTANLNTLVIARGNNNAAVASGSATLSGGTVNVVNDVILGFAGSNNLGKLTVSGGTLNVGTTATKWFYVGRWDTSKGELNISSGSVNLQNNSSLKLSGDNSTGANVVNQTGGNVTFYSNSGTTVGGTGDLDLQRSGGAAGNNTYNLDGGTLTVPRIISTATTGARTFNFNGGTLKAAGNQAALLTLGAGVASANVRNGGAKIDTNSFSIGIAQPLLHSPLGEDAATDGGLTKLSAGTLTLSGMNTYTGPTLVSGGTLALATGGSVNTSSGITINGSGAKLLLTDSFGEVSTPVTLTQGALDGNGSITSLTVANAVGNTLSVGNGAPGTLQVGTLTFQGAATVNVTAAGSDMVENIQAEAVVTNAAGQVVINATNTSGFWSPGDYKIIEYTSLTGNNFTLGTVAGLSGGQTASLQYVGGAVTLHIVGDSLTWTGKQSSNWTTAAVGGQKNWKYPTSGLTSEFANGSPVVFNDFADNFAVDLGSNVSPATTIFDNSDLHTYTVASAGGFGISGGSVLKSNTGTTILTTTNTTTGIVTITGGILQIGDGTTDGSIAASASIVNNAALNFQTKGSQTLTNPITGIGVATMTGTGSLTLVGANAFTGGGIGVASGTLNVNHASAIGSTTGGSLIISGGTLNNTSGAAITTTTAKTQTWSGDFSFAGSNNLNFNGGTVTLSNGGSRTVNVAAGTLTTGNITSPDTGLSLTGPGLLAISSGTASNIAGTLDVAAGSKFRMNTGADAATTNDFIATGLTGSGTIENGGGVERWLFANLSTDQTFPGLLQNGGAGPLGFNKGGTATLTVTGTNTYTGRTSITAGTLSVATISNGGLPSPIGAGGVDPAGIYLGNNAGTGTLLYTGTDVTLDRGFTTGANAGNSGVLDTNANMTFTGAVNGVNAGGFVKFGTGTLTLSNSGTTQKLSNGANGGAGVFGVNVALGKLALKNGTFATVGELVVGGQLQTGGNYTDAYLDVTNAGTLNVPSWISIGRGNGVTGLGSVLTVDGGTLNQTLATAGLAMGFDAAIPGFNAAPVLNIKGASVVNVAGSLNVGESSGSDATVNVQGTATLNLTNGTLANKSVGVSGKGTLNVTSGTVSAGVGLTVGKNEGSEGIIHLNGGVLDTGALAGGTGVSRVYLDGGTIRANATNATFIAVNTTDIEAGGVTIDTQSYAITIPQSLNAGATGTGGLAKNGLGSLTLGGANSYLGNTTINAGTFTLADNAGLTFAPVANGVSNKVTGIGSATIDGDFTINLGGAALANGNSWTLVDTTTKSFTTNFAVIGFDDADLDNKWTKVEGSNTWTFDEATGKLTLAVSGGSGYSSWASGFGLAAGDQDPSDDPDHDGLSNLVEYVLGGNPSQSGSSVLPTGHKDGANYIFTFKRSDASEGDTTQFVEYGDNMTVWGSFAIGASPGSGAVSISENTPSADLDTVTVTIPTAGATKFFARLKVVK</sequence>